<evidence type="ECO:0000256" key="11">
    <source>
        <dbReference type="RuleBase" id="RU003357"/>
    </source>
</evidence>
<evidence type="ECO:0000313" key="15">
    <source>
        <dbReference type="EMBL" id="WKW13396.1"/>
    </source>
</evidence>
<dbReference type="EMBL" id="CP130613">
    <property type="protein sequence ID" value="WKW16303.1"/>
    <property type="molecule type" value="Genomic_DNA"/>
</dbReference>
<dbReference type="AlphaFoldDB" id="A0AA49Q811"/>
<feature type="signal peptide" evidence="12">
    <location>
        <begin position="1"/>
        <end position="20"/>
    </location>
</feature>
<evidence type="ECO:0000313" key="17">
    <source>
        <dbReference type="Proteomes" id="UP001229955"/>
    </source>
</evidence>
<feature type="domain" description="TonB-dependent receptor-like beta-barrel" evidence="13">
    <location>
        <begin position="314"/>
        <end position="679"/>
    </location>
</feature>
<organism evidence="16 17">
    <name type="scientific">Pseudogemmatithrix spongiicola</name>
    <dbReference type="NCBI Taxonomy" id="3062599"/>
    <lineage>
        <taxon>Bacteria</taxon>
        <taxon>Pseudomonadati</taxon>
        <taxon>Gemmatimonadota</taxon>
        <taxon>Gemmatimonadia</taxon>
        <taxon>Gemmatimonadales</taxon>
        <taxon>Gemmatimonadaceae</taxon>
        <taxon>Pseudogemmatithrix</taxon>
    </lineage>
</organism>
<evidence type="ECO:0000259" key="13">
    <source>
        <dbReference type="Pfam" id="PF00593"/>
    </source>
</evidence>
<dbReference type="KEGG" id="pspc:Strain318_002715"/>
<dbReference type="Gene3D" id="2.170.130.10">
    <property type="entry name" value="TonB-dependent receptor, plug domain"/>
    <property type="match status" value="1"/>
</dbReference>
<dbReference type="EMBL" id="CP130612">
    <property type="protein sequence ID" value="WKW13396.1"/>
    <property type="molecule type" value="Genomic_DNA"/>
</dbReference>
<feature type="domain" description="TonB-dependent receptor plug" evidence="14">
    <location>
        <begin position="117"/>
        <end position="221"/>
    </location>
</feature>
<dbReference type="Pfam" id="PF13620">
    <property type="entry name" value="CarboxypepD_reg"/>
    <property type="match status" value="1"/>
</dbReference>
<dbReference type="Gene3D" id="2.40.170.20">
    <property type="entry name" value="TonB-dependent receptor, beta-barrel domain"/>
    <property type="match status" value="1"/>
</dbReference>
<dbReference type="CDD" id="cd01347">
    <property type="entry name" value="ligand_gated_channel"/>
    <property type="match status" value="1"/>
</dbReference>
<dbReference type="InterPro" id="IPR037066">
    <property type="entry name" value="Plug_dom_sf"/>
</dbReference>
<evidence type="ECO:0000256" key="3">
    <source>
        <dbReference type="ARBA" id="ARBA00022452"/>
    </source>
</evidence>
<dbReference type="GO" id="GO:0009279">
    <property type="term" value="C:cell outer membrane"/>
    <property type="evidence" value="ECO:0007669"/>
    <property type="project" value="UniProtKB-SubCell"/>
</dbReference>
<keyword evidence="7 10" id="KW-0472">Membrane</keyword>
<dbReference type="Gene3D" id="2.60.40.1120">
    <property type="entry name" value="Carboxypeptidase-like, regulatory domain"/>
    <property type="match status" value="1"/>
</dbReference>
<dbReference type="InterPro" id="IPR008969">
    <property type="entry name" value="CarboxyPept-like_regulatory"/>
</dbReference>
<accession>A0AA49Q811</accession>
<evidence type="ECO:0000256" key="9">
    <source>
        <dbReference type="ARBA" id="ARBA00023237"/>
    </source>
</evidence>
<evidence type="ECO:0000256" key="7">
    <source>
        <dbReference type="ARBA" id="ARBA00023136"/>
    </source>
</evidence>
<sequence>MRRRLVVLLAASCVAAPTLAAQDLPRGRVTSRADGRAVAGAEVLLIGDDTLRVRTDADGRWVATRRPANARELRVRAMGFVAQSRVPSTGTHDVALVPAALALDQVVVSAARREQKLADAVATVEVVSRRELERSGASDLAAVLTEQLGIEMQGGHPAGSGAMLQGIGSERVLILLDGQPLAGRLSGNFDLARIPVGMVERVEVVKGAQSTLYGSEAMGGVINIITRRPSDDGRRVGVSASGTMGAQGRMDAAGRVQLVAGDFATSLDVARRTQESAPGIARNEGALAARLDVAATMQWRPDSARQAELAVLALDERQRWRTGTFYGISDNVQLNARVGGSWTRGAHRISPKLAVSDWDHTAYTSAFTAPVAGDPGDRQRQQILLGELLYNGAFRRGVSLDAGVQLRTDAIETARVPGGRRSHTSLEPFAQLEFSPLRGFTLLPGVRMTHSDVWGTHVTPRVAARAQVAPRVTLRASYGDGFRAPDFKELFLFFQNTNAGYAVQGNPLLQPEHSRNAMLGIEWATAGGYVRGQLFQNTFADFIETQIVSAPNEAPVYEYQNRDRGWTRGAEFETGANLVASGRLRGELGASLLQTRDERSGLELLGRPSRSARIGVQAVLPLALRSSVTLVHTGRTPMQRDDSTGAVGSWRDAFTRVDLRVARTLPVSGLEFALGADNLFDRRPREWAGFTGRHVYTTLTYTLPGLR</sequence>
<dbReference type="InterPro" id="IPR039426">
    <property type="entry name" value="TonB-dep_rcpt-like"/>
</dbReference>
<dbReference type="Pfam" id="PF00593">
    <property type="entry name" value="TonB_dep_Rec_b-barrel"/>
    <property type="match status" value="1"/>
</dbReference>
<evidence type="ECO:0000259" key="14">
    <source>
        <dbReference type="Pfam" id="PF07715"/>
    </source>
</evidence>
<keyword evidence="9 10" id="KW-0998">Cell outer membrane</keyword>
<evidence type="ECO:0000256" key="12">
    <source>
        <dbReference type="SAM" id="SignalP"/>
    </source>
</evidence>
<keyword evidence="6 11" id="KW-0798">TonB box</keyword>
<dbReference type="PANTHER" id="PTHR30069:SF29">
    <property type="entry name" value="HEMOGLOBIN AND HEMOGLOBIN-HAPTOGLOBIN-BINDING PROTEIN 1-RELATED"/>
    <property type="match status" value="1"/>
</dbReference>
<dbReference type="SUPFAM" id="SSF49464">
    <property type="entry name" value="Carboxypeptidase regulatory domain-like"/>
    <property type="match status" value="1"/>
</dbReference>
<keyword evidence="17" id="KW-1185">Reference proteome</keyword>
<comment type="similarity">
    <text evidence="10 11">Belongs to the TonB-dependent receptor family.</text>
</comment>
<keyword evidence="4 10" id="KW-0812">Transmembrane</keyword>
<evidence type="ECO:0000256" key="1">
    <source>
        <dbReference type="ARBA" id="ARBA00004571"/>
    </source>
</evidence>
<evidence type="ECO:0000256" key="10">
    <source>
        <dbReference type="PROSITE-ProRule" id="PRU01360"/>
    </source>
</evidence>
<evidence type="ECO:0000256" key="4">
    <source>
        <dbReference type="ARBA" id="ARBA00022692"/>
    </source>
</evidence>
<keyword evidence="3 10" id="KW-1134">Transmembrane beta strand</keyword>
<evidence type="ECO:0000256" key="2">
    <source>
        <dbReference type="ARBA" id="ARBA00022448"/>
    </source>
</evidence>
<dbReference type="SUPFAM" id="SSF56935">
    <property type="entry name" value="Porins"/>
    <property type="match status" value="1"/>
</dbReference>
<protein>
    <submittedName>
        <fullName evidence="16">TonB-dependent receptor</fullName>
    </submittedName>
</protein>
<accession>A0AA49JWN3</accession>
<dbReference type="GO" id="GO:0044718">
    <property type="term" value="P:siderophore transmembrane transport"/>
    <property type="evidence" value="ECO:0007669"/>
    <property type="project" value="TreeGrafter"/>
</dbReference>
<comment type="subcellular location">
    <subcellularLocation>
        <location evidence="1 10">Cell outer membrane</location>
        <topology evidence="1 10">Multi-pass membrane protein</topology>
    </subcellularLocation>
</comment>
<dbReference type="PROSITE" id="PS52016">
    <property type="entry name" value="TONB_DEPENDENT_REC_3"/>
    <property type="match status" value="1"/>
</dbReference>
<dbReference type="InterPro" id="IPR000531">
    <property type="entry name" value="Beta-barrel_TonB"/>
</dbReference>
<dbReference type="RefSeq" id="WP_367886253.1">
    <property type="nucleotide sequence ID" value="NZ_CP130612.1"/>
</dbReference>
<keyword evidence="8 16" id="KW-0675">Receptor</keyword>
<evidence type="ECO:0000256" key="8">
    <source>
        <dbReference type="ARBA" id="ARBA00023170"/>
    </source>
</evidence>
<keyword evidence="5 12" id="KW-0732">Signal</keyword>
<proteinExistence type="inferred from homology"/>
<dbReference type="Pfam" id="PF07715">
    <property type="entry name" value="Plug"/>
    <property type="match status" value="1"/>
</dbReference>
<name>A0AA49Q811_9BACT</name>
<evidence type="ECO:0000313" key="16">
    <source>
        <dbReference type="EMBL" id="WKW16303.1"/>
    </source>
</evidence>
<keyword evidence="2 10" id="KW-0813">Transport</keyword>
<dbReference type="InterPro" id="IPR012910">
    <property type="entry name" value="Plug_dom"/>
</dbReference>
<feature type="chain" id="PRO_5041369656" evidence="12">
    <location>
        <begin position="21"/>
        <end position="707"/>
    </location>
</feature>
<evidence type="ECO:0000256" key="6">
    <source>
        <dbReference type="ARBA" id="ARBA00023077"/>
    </source>
</evidence>
<reference evidence="16" key="1">
    <citation type="submission" date="2023-07" db="EMBL/GenBank/DDBJ databases">
        <authorList>
            <person name="Haufschild T."/>
            <person name="Kallscheuer N."/>
            <person name="Hammer J."/>
            <person name="Kohn T."/>
            <person name="Kabuu M."/>
            <person name="Jogler M."/>
            <person name="Wohfarth N."/>
            <person name="Heuer A."/>
            <person name="Rohde M."/>
            <person name="van Teeseling M.C.F."/>
            <person name="Jogler C."/>
        </authorList>
    </citation>
    <scope>NUCLEOTIDE SEQUENCE</scope>
    <source>
        <strain evidence="15">Strain 138</strain>
        <strain evidence="16">Strain 318</strain>
    </source>
</reference>
<dbReference type="PANTHER" id="PTHR30069">
    <property type="entry name" value="TONB-DEPENDENT OUTER MEMBRANE RECEPTOR"/>
    <property type="match status" value="1"/>
</dbReference>
<evidence type="ECO:0000256" key="5">
    <source>
        <dbReference type="ARBA" id="ARBA00022729"/>
    </source>
</evidence>
<dbReference type="GO" id="GO:0015344">
    <property type="term" value="F:siderophore uptake transmembrane transporter activity"/>
    <property type="evidence" value="ECO:0007669"/>
    <property type="project" value="TreeGrafter"/>
</dbReference>
<gene>
    <name evidence="15" type="ORF">Strain138_002715</name>
    <name evidence="16" type="ORF">Strain318_002715</name>
</gene>
<dbReference type="Proteomes" id="UP001229955">
    <property type="component" value="Chromosome"/>
</dbReference>
<dbReference type="InterPro" id="IPR036942">
    <property type="entry name" value="Beta-barrel_TonB_sf"/>
</dbReference>